<dbReference type="PANTHER" id="PTHR46082:SF6">
    <property type="entry name" value="AAA+ ATPASE DOMAIN-CONTAINING PROTEIN-RELATED"/>
    <property type="match status" value="1"/>
</dbReference>
<dbReference type="InterPro" id="IPR011990">
    <property type="entry name" value="TPR-like_helical_dom_sf"/>
</dbReference>
<dbReference type="Pfam" id="PF13424">
    <property type="entry name" value="TPR_12"/>
    <property type="match status" value="2"/>
</dbReference>
<keyword evidence="3" id="KW-1185">Reference proteome</keyword>
<keyword evidence="1" id="KW-0472">Membrane</keyword>
<dbReference type="AlphaFoldDB" id="A0A1I4EWU9"/>
<dbReference type="RefSeq" id="WP_090701937.1">
    <property type="nucleotide sequence ID" value="NZ_FOSP01000031.1"/>
</dbReference>
<dbReference type="InterPro" id="IPR053137">
    <property type="entry name" value="NLR-like"/>
</dbReference>
<proteinExistence type="predicted"/>
<evidence type="ECO:0000313" key="3">
    <source>
        <dbReference type="Proteomes" id="UP000199533"/>
    </source>
</evidence>
<dbReference type="STRING" id="52441.SAMN05216302_103115"/>
<protein>
    <submittedName>
        <fullName evidence="2">Tetratricopeptide repeat-containing protein</fullName>
    </submittedName>
</protein>
<dbReference type="OrthoDB" id="3884841at2"/>
<organism evidence="2 3">
    <name type="scientific">Nitrosomonas aestuarii</name>
    <dbReference type="NCBI Taxonomy" id="52441"/>
    <lineage>
        <taxon>Bacteria</taxon>
        <taxon>Pseudomonadati</taxon>
        <taxon>Pseudomonadota</taxon>
        <taxon>Betaproteobacteria</taxon>
        <taxon>Nitrosomonadales</taxon>
        <taxon>Nitrosomonadaceae</taxon>
        <taxon>Nitrosomonas</taxon>
    </lineage>
</organism>
<dbReference type="Pfam" id="PF13374">
    <property type="entry name" value="TPR_10"/>
    <property type="match status" value="1"/>
</dbReference>
<dbReference type="Gene3D" id="1.25.40.10">
    <property type="entry name" value="Tetratricopeptide repeat domain"/>
    <property type="match status" value="2"/>
</dbReference>
<dbReference type="PANTHER" id="PTHR46082">
    <property type="entry name" value="ATP/GTP-BINDING PROTEIN-RELATED"/>
    <property type="match status" value="1"/>
</dbReference>
<reference evidence="3" key="1">
    <citation type="submission" date="2016-10" db="EMBL/GenBank/DDBJ databases">
        <authorList>
            <person name="Varghese N."/>
            <person name="Submissions S."/>
        </authorList>
    </citation>
    <scope>NUCLEOTIDE SEQUENCE [LARGE SCALE GENOMIC DNA]</scope>
    <source>
        <strain evidence="3">Nm69</strain>
    </source>
</reference>
<accession>A0A1I4EWU9</accession>
<sequence>MSDENFGLVQTLIEEFGKASLMDRIGFLVTMAAFFSSPVFYFFWRQYRLEKIEKQELDNLCKTRAELIRKQKREIDELTKTINEQKSWFLDVRLRKVKKERQDGYEEHAINLLRTGVEAIRPDLATCCYELALHHLSLLPDYGVKHLLEAERMARIATLLYPSDQEIRSLLAEILAIESGVESDRSNYLASDNLWDEAFDFLESGNNPQETIIALVNTATQCYKRGQYRFAERMYRRALMMSRRIKNFDKKSILFLRNEQAVSLGASGKYSDALELFNALLPDQEKVLGKDHLNTLITRNNIASYTEKMGDAKRALELFNALLPDQENVLGKDHPETLRTRSYIAGYAGEMGDAKRALELFNALLPDQEKVLGKDHPENLRVRSWIAYYTGEMGDAKRALELFIALLPDYQKVLGKDHPETLITRSHIASWTGEAGDVKRALELLNALLPDQEKVLGKDHPVTLRTFKQVEHWQSIVDRE</sequence>
<name>A0A1I4EWU9_9PROT</name>
<dbReference type="SUPFAM" id="SSF48452">
    <property type="entry name" value="TPR-like"/>
    <property type="match status" value="2"/>
</dbReference>
<dbReference type="EMBL" id="FOSP01000031">
    <property type="protein sequence ID" value="SFL09590.1"/>
    <property type="molecule type" value="Genomic_DNA"/>
</dbReference>
<evidence type="ECO:0000256" key="1">
    <source>
        <dbReference type="SAM" id="Phobius"/>
    </source>
</evidence>
<evidence type="ECO:0000313" key="2">
    <source>
        <dbReference type="EMBL" id="SFL09590.1"/>
    </source>
</evidence>
<dbReference type="Proteomes" id="UP000199533">
    <property type="component" value="Unassembled WGS sequence"/>
</dbReference>
<gene>
    <name evidence="2" type="ORF">SAMN05216302_103115</name>
</gene>
<feature type="transmembrane region" description="Helical" evidence="1">
    <location>
        <begin position="25"/>
        <end position="44"/>
    </location>
</feature>
<keyword evidence="1" id="KW-1133">Transmembrane helix</keyword>
<keyword evidence="1" id="KW-0812">Transmembrane</keyword>